<gene>
    <name evidence="2" type="ORF">CF165_40235</name>
</gene>
<dbReference type="Pfam" id="PF13560">
    <property type="entry name" value="HTH_31"/>
    <property type="match status" value="1"/>
</dbReference>
<dbReference type="AlphaFoldDB" id="A0A229SQC1"/>
<protein>
    <submittedName>
        <fullName evidence="2">Transcriptional regulator</fullName>
    </submittedName>
</protein>
<reference evidence="3" key="1">
    <citation type="submission" date="2017-07" db="EMBL/GenBank/DDBJ databases">
        <title>Comparative genome mining reveals phylogenetic distribution patterns of secondary metabolites in Amycolatopsis.</title>
        <authorList>
            <person name="Adamek M."/>
            <person name="Alanjary M."/>
            <person name="Sales-Ortells H."/>
            <person name="Goodfellow M."/>
            <person name="Bull A.T."/>
            <person name="Kalinowski J."/>
            <person name="Ziemert N."/>
        </authorList>
    </citation>
    <scope>NUCLEOTIDE SEQUENCE [LARGE SCALE GENOMIC DNA]</scope>
    <source>
        <strain evidence="3">H5</strain>
    </source>
</reference>
<comment type="caution">
    <text evidence="2">The sequence shown here is derived from an EMBL/GenBank/DDBJ whole genome shotgun (WGS) entry which is preliminary data.</text>
</comment>
<evidence type="ECO:0000313" key="3">
    <source>
        <dbReference type="Proteomes" id="UP000215199"/>
    </source>
</evidence>
<dbReference type="InterPro" id="IPR010982">
    <property type="entry name" value="Lambda_DNA-bd_dom_sf"/>
</dbReference>
<dbReference type="PANTHER" id="PTHR35010">
    <property type="entry name" value="BLL4672 PROTEIN-RELATED"/>
    <property type="match status" value="1"/>
</dbReference>
<dbReference type="SMART" id="SM00530">
    <property type="entry name" value="HTH_XRE"/>
    <property type="match status" value="1"/>
</dbReference>
<dbReference type="RefSeq" id="WP_093952830.1">
    <property type="nucleotide sequence ID" value="NZ_NMUL01000051.1"/>
</dbReference>
<sequence>MDNRDEVSAFLKSRRAKITPEQAGLPVYGQRRVPGLRRAEVAALAGVSVEYYTRVERGNLGGVSDSVLDALAQALRLDDIERDHLHVLARAANTGPPRVRRRPKTPTVRPSVLRIIEGLHDQPAYVHNNRLDILAANPLARALHHEALEQYPANTARYVFLDPRSTRFYPDWERVAHDGVGALRVAVAKHPYDRELSNLIGELSTRSDAFRILWGAHDVHVFTEGVKRFHHPAVGDMELVHETLDLPGEGGLSITVYSAGPGTPAADALKLLASWAATQEQDSAAARPGTER</sequence>
<dbReference type="PROSITE" id="PS50943">
    <property type="entry name" value="HTH_CROC1"/>
    <property type="match status" value="1"/>
</dbReference>
<dbReference type="InterPro" id="IPR041413">
    <property type="entry name" value="MLTR_LBD"/>
</dbReference>
<dbReference type="InterPro" id="IPR001387">
    <property type="entry name" value="Cro/C1-type_HTH"/>
</dbReference>
<dbReference type="SUPFAM" id="SSF47413">
    <property type="entry name" value="lambda repressor-like DNA-binding domains"/>
    <property type="match status" value="1"/>
</dbReference>
<dbReference type="Gene3D" id="3.30.450.180">
    <property type="match status" value="1"/>
</dbReference>
<dbReference type="Gene3D" id="1.10.260.40">
    <property type="entry name" value="lambda repressor-like DNA-binding domains"/>
    <property type="match status" value="1"/>
</dbReference>
<dbReference type="OrthoDB" id="4790304at2"/>
<organism evidence="2 3">
    <name type="scientific">Amycolatopsis vastitatis</name>
    <dbReference type="NCBI Taxonomy" id="1905142"/>
    <lineage>
        <taxon>Bacteria</taxon>
        <taxon>Bacillati</taxon>
        <taxon>Actinomycetota</taxon>
        <taxon>Actinomycetes</taxon>
        <taxon>Pseudonocardiales</taxon>
        <taxon>Pseudonocardiaceae</taxon>
        <taxon>Amycolatopsis</taxon>
    </lineage>
</organism>
<accession>A0A229SQC1</accession>
<feature type="domain" description="HTH cro/C1-type" evidence="1">
    <location>
        <begin position="35"/>
        <end position="80"/>
    </location>
</feature>
<dbReference type="Proteomes" id="UP000215199">
    <property type="component" value="Unassembled WGS sequence"/>
</dbReference>
<proteinExistence type="predicted"/>
<evidence type="ECO:0000259" key="1">
    <source>
        <dbReference type="PROSITE" id="PS50943"/>
    </source>
</evidence>
<dbReference type="CDD" id="cd00093">
    <property type="entry name" value="HTH_XRE"/>
    <property type="match status" value="1"/>
</dbReference>
<dbReference type="EMBL" id="NMUL01000051">
    <property type="protein sequence ID" value="OXM61013.1"/>
    <property type="molecule type" value="Genomic_DNA"/>
</dbReference>
<evidence type="ECO:0000313" key="2">
    <source>
        <dbReference type="EMBL" id="OXM61013.1"/>
    </source>
</evidence>
<dbReference type="GO" id="GO:0003677">
    <property type="term" value="F:DNA binding"/>
    <property type="evidence" value="ECO:0007669"/>
    <property type="project" value="InterPro"/>
</dbReference>
<dbReference type="PANTHER" id="PTHR35010:SF2">
    <property type="entry name" value="BLL4672 PROTEIN"/>
    <property type="match status" value="1"/>
</dbReference>
<dbReference type="Pfam" id="PF17765">
    <property type="entry name" value="MLTR_LBD"/>
    <property type="match status" value="1"/>
</dbReference>
<keyword evidence="3" id="KW-1185">Reference proteome</keyword>
<name>A0A229SQC1_9PSEU</name>